<organism evidence="2 3">
    <name type="scientific">Pseudoxanthomonas indica</name>
    <dbReference type="NCBI Taxonomy" id="428993"/>
    <lineage>
        <taxon>Bacteria</taxon>
        <taxon>Pseudomonadati</taxon>
        <taxon>Pseudomonadota</taxon>
        <taxon>Gammaproteobacteria</taxon>
        <taxon>Lysobacterales</taxon>
        <taxon>Lysobacteraceae</taxon>
        <taxon>Pseudoxanthomonas</taxon>
    </lineage>
</organism>
<gene>
    <name evidence="2" type="ORF">SAMN06296058_1968</name>
</gene>
<evidence type="ECO:0000313" key="2">
    <source>
        <dbReference type="EMBL" id="SKC66526.1"/>
    </source>
</evidence>
<keyword evidence="1" id="KW-0732">Signal</keyword>
<evidence type="ECO:0000256" key="1">
    <source>
        <dbReference type="SAM" id="SignalP"/>
    </source>
</evidence>
<name>A0A1T5KRY4_9GAMM</name>
<dbReference type="CDD" id="cd09604">
    <property type="entry name" value="M1_APN_like"/>
    <property type="match status" value="1"/>
</dbReference>
<dbReference type="EMBL" id="FUZV01000001">
    <property type="protein sequence ID" value="SKC66526.1"/>
    <property type="molecule type" value="Genomic_DNA"/>
</dbReference>
<evidence type="ECO:0008006" key="4">
    <source>
        <dbReference type="Google" id="ProtNLM"/>
    </source>
</evidence>
<sequence>MRAVSWAKHSALALCGLATVTVAAALVPTPSPSAAAVTAPATTTAVADIPFAAADAAAVSVPSAADAWGGPRSDDAPTLSDRVVSYTIKASLDPDKHRLKGQQQLTWRNRSAQPVRSVYLHLYLNAFRNEGSTFFSEQRNLGFDFRSDVQMKDDEWGWIDMTRVEQAGAKVAQTFVQPDNGPSTDMTVVRLDLPQAVEPGASTTLDIDFDAQLPRVIARTGYYGSFHLVGQWFPKIGVLELPGERGATAPRWNVHEFHLHSEFYADFGSYDVSMDVPSDYRVGATGEQQGQTVTANGRSQYRFVQHDVHDFAWTADKRFAEPLVGDWTGPGSPPVKIRVLYPPEYQASAAPALKATQDSLTYFSNTLGPYPYRTVTVVIPPYNATEAGGMEYPTFFTADSFAKVPARGMNEFLLDFVTIHEFGHGYFYGILASNEFEEPMLDEGLNEYWDQRMLRELDRGYVFAPEWMRKLGIAPKLGDFGLERIGAQLNEPTDGTGANSWGRYSSSAYGAVYSRTATVMRDLEAQLGKAATEKAFKEYYATWKFRHPSIADLRESLAVSTGRRDLVERAFAEQVYATRKLADRIDDLSSNEVLPLAGVRMQNGKQVTVGQEALDKTISARREAWEKANPKAKPGSGPFPWRTTVTVRREGAAVPQTLRVTFADGSHQTVKWDDTAAWKRFVFEGNSRAVSAQLDPDKLHYLDASKLDDSRTLEGDGSAARRWSADFAALFQAVQAFVVSL</sequence>
<dbReference type="RefSeq" id="WP_229730899.1">
    <property type="nucleotide sequence ID" value="NZ_BMCL01000002.1"/>
</dbReference>
<proteinExistence type="predicted"/>
<reference evidence="2 3" key="1">
    <citation type="submission" date="2017-02" db="EMBL/GenBank/DDBJ databases">
        <authorList>
            <person name="Peterson S.W."/>
        </authorList>
    </citation>
    <scope>NUCLEOTIDE SEQUENCE [LARGE SCALE GENOMIC DNA]</scope>
    <source>
        <strain evidence="2 3">P15</strain>
    </source>
</reference>
<protein>
    <recommendedName>
        <fullName evidence="4">Peptidase M1 membrane alanine aminopeptidase domain-containing protein</fullName>
    </recommendedName>
</protein>
<dbReference type="STRING" id="428993.SAMN06296058_1968"/>
<dbReference type="Proteomes" id="UP000190341">
    <property type="component" value="Unassembled WGS sequence"/>
</dbReference>
<dbReference type="AlphaFoldDB" id="A0A1T5KRY4"/>
<dbReference type="SUPFAM" id="SSF55486">
    <property type="entry name" value="Metalloproteases ('zincins'), catalytic domain"/>
    <property type="match status" value="1"/>
</dbReference>
<evidence type="ECO:0000313" key="3">
    <source>
        <dbReference type="Proteomes" id="UP000190341"/>
    </source>
</evidence>
<dbReference type="Gene3D" id="1.10.390.10">
    <property type="entry name" value="Neutral Protease Domain 2"/>
    <property type="match status" value="1"/>
</dbReference>
<feature type="chain" id="PRO_5010555829" description="Peptidase M1 membrane alanine aminopeptidase domain-containing protein" evidence="1">
    <location>
        <begin position="25"/>
        <end position="741"/>
    </location>
</feature>
<keyword evidence="3" id="KW-1185">Reference proteome</keyword>
<feature type="signal peptide" evidence="1">
    <location>
        <begin position="1"/>
        <end position="24"/>
    </location>
</feature>
<dbReference type="InterPro" id="IPR027268">
    <property type="entry name" value="Peptidase_M4/M1_CTD_sf"/>
</dbReference>
<accession>A0A1T5KRY4</accession>